<keyword evidence="2" id="KW-0406">Ion transport</keyword>
<accession>A0A4D9DLU0</accession>
<evidence type="ECO:0000256" key="1">
    <source>
        <dbReference type="SAM" id="MobiDB-lite"/>
    </source>
</evidence>
<organism evidence="2 3">
    <name type="scientific">Platysternon megacephalum</name>
    <name type="common">big-headed turtle</name>
    <dbReference type="NCBI Taxonomy" id="55544"/>
    <lineage>
        <taxon>Eukaryota</taxon>
        <taxon>Metazoa</taxon>
        <taxon>Chordata</taxon>
        <taxon>Craniata</taxon>
        <taxon>Vertebrata</taxon>
        <taxon>Euteleostomi</taxon>
        <taxon>Archelosauria</taxon>
        <taxon>Testudinata</taxon>
        <taxon>Testudines</taxon>
        <taxon>Cryptodira</taxon>
        <taxon>Durocryptodira</taxon>
        <taxon>Testudinoidea</taxon>
        <taxon>Platysternidae</taxon>
        <taxon>Platysternon</taxon>
    </lineage>
</organism>
<name>A0A4D9DLU0_9SAUR</name>
<keyword evidence="3" id="KW-1185">Reference proteome</keyword>
<reference evidence="2 3" key="1">
    <citation type="submission" date="2019-04" db="EMBL/GenBank/DDBJ databases">
        <title>Draft genome of the big-headed turtle Platysternon megacephalum.</title>
        <authorList>
            <person name="Gong S."/>
        </authorList>
    </citation>
    <scope>NUCLEOTIDE SEQUENCE [LARGE SCALE GENOMIC DNA]</scope>
    <source>
        <strain evidence="2">DO16091913</strain>
        <tissue evidence="2">Muscle</tissue>
    </source>
</reference>
<comment type="caution">
    <text evidence="2">The sequence shown here is derived from an EMBL/GenBank/DDBJ whole genome shotgun (WGS) entry which is preliminary data.</text>
</comment>
<evidence type="ECO:0000313" key="3">
    <source>
        <dbReference type="Proteomes" id="UP000297703"/>
    </source>
</evidence>
<dbReference type="EMBL" id="QXTE01000517">
    <property type="protein sequence ID" value="TFJ97227.1"/>
    <property type="molecule type" value="Genomic_DNA"/>
</dbReference>
<reference evidence="2 3" key="2">
    <citation type="submission" date="2019-04" db="EMBL/GenBank/DDBJ databases">
        <title>The genome sequence of big-headed turtle.</title>
        <authorList>
            <person name="Gong S."/>
        </authorList>
    </citation>
    <scope>NUCLEOTIDE SEQUENCE [LARGE SCALE GENOMIC DNA]</scope>
    <source>
        <strain evidence="2">DO16091913</strain>
        <tissue evidence="2">Muscle</tissue>
    </source>
</reference>
<protein>
    <submittedName>
        <fullName evidence="2">Potassium channel subfamily K member 1</fullName>
    </submittedName>
</protein>
<feature type="compositionally biased region" description="Basic and acidic residues" evidence="1">
    <location>
        <begin position="98"/>
        <end position="109"/>
    </location>
</feature>
<feature type="region of interest" description="Disordered" evidence="1">
    <location>
        <begin position="58"/>
        <end position="109"/>
    </location>
</feature>
<dbReference type="GO" id="GO:0034220">
    <property type="term" value="P:monoatomic ion transmembrane transport"/>
    <property type="evidence" value="ECO:0007669"/>
    <property type="project" value="UniProtKB-KW"/>
</dbReference>
<sequence length="109" mass="11519">MAGWPLKVSYSAGVFAHSYLHTCYTAHPKGCHVPEHSVVCGRCTSSCQAHTSPVLGSLNAQSSSAPSKLSMHFSPAARGTGLPCTTSSYVPPGPRNHQPPERDSCAQRL</sequence>
<keyword evidence="2" id="KW-0813">Transport</keyword>
<gene>
    <name evidence="2" type="ORF">DR999_PMT20939</name>
</gene>
<dbReference type="AlphaFoldDB" id="A0A4D9DLU0"/>
<proteinExistence type="predicted"/>
<keyword evidence="2" id="KW-0407">Ion channel</keyword>
<dbReference type="Proteomes" id="UP000297703">
    <property type="component" value="Unassembled WGS sequence"/>
</dbReference>
<evidence type="ECO:0000313" key="2">
    <source>
        <dbReference type="EMBL" id="TFJ97227.1"/>
    </source>
</evidence>
<feature type="compositionally biased region" description="Polar residues" evidence="1">
    <location>
        <begin position="58"/>
        <end position="67"/>
    </location>
</feature>